<dbReference type="InterPro" id="IPR005746">
    <property type="entry name" value="Thioredoxin"/>
</dbReference>
<dbReference type="AlphaFoldDB" id="K0KMM9"/>
<protein>
    <submittedName>
        <fullName evidence="3">Thioredoxin-3, mitochondrial</fullName>
    </submittedName>
</protein>
<keyword evidence="1" id="KW-1015">Disulfide bond</keyword>
<evidence type="ECO:0000256" key="1">
    <source>
        <dbReference type="ARBA" id="ARBA00023157"/>
    </source>
</evidence>
<dbReference type="InterPro" id="IPR036249">
    <property type="entry name" value="Thioredoxin-like_sf"/>
</dbReference>
<dbReference type="InParanoid" id="K0KMM9"/>
<dbReference type="NCBIfam" id="TIGR01068">
    <property type="entry name" value="thioredoxin"/>
    <property type="match status" value="1"/>
</dbReference>
<dbReference type="CDD" id="cd02947">
    <property type="entry name" value="TRX_family"/>
    <property type="match status" value="1"/>
</dbReference>
<dbReference type="FunFam" id="3.40.30.10:FF:000245">
    <property type="entry name" value="Thioredoxin"/>
    <property type="match status" value="1"/>
</dbReference>
<dbReference type="eggNOG" id="KOG0907">
    <property type="taxonomic scope" value="Eukaryota"/>
</dbReference>
<dbReference type="GO" id="GO:0015035">
    <property type="term" value="F:protein-disulfide reductase activity"/>
    <property type="evidence" value="ECO:0007669"/>
    <property type="project" value="InterPro"/>
</dbReference>
<accession>K0KMM9</accession>
<organism evidence="3 4">
    <name type="scientific">Wickerhamomyces ciferrii (strain ATCC 14091 / BCRC 22168 / CBS 111 / JCM 3599 / NBRC 0793 / NRRL Y-1031 F-60-10)</name>
    <name type="common">Yeast</name>
    <name type="synonym">Pichia ciferrii</name>
    <dbReference type="NCBI Taxonomy" id="1206466"/>
    <lineage>
        <taxon>Eukaryota</taxon>
        <taxon>Fungi</taxon>
        <taxon>Dikarya</taxon>
        <taxon>Ascomycota</taxon>
        <taxon>Saccharomycotina</taxon>
        <taxon>Saccharomycetes</taxon>
        <taxon>Phaffomycetales</taxon>
        <taxon>Wickerhamomycetaceae</taxon>
        <taxon>Wickerhamomyces</taxon>
    </lineage>
</organism>
<keyword evidence="4" id="KW-1185">Reference proteome</keyword>
<evidence type="ECO:0000313" key="4">
    <source>
        <dbReference type="Proteomes" id="UP000009328"/>
    </source>
</evidence>
<dbReference type="FunCoup" id="K0KMM9">
    <property type="interactions" value="130"/>
</dbReference>
<proteinExistence type="predicted"/>
<dbReference type="HOGENOM" id="CLU_090389_14_5_1"/>
<dbReference type="PRINTS" id="PR00421">
    <property type="entry name" value="THIOREDOXIN"/>
</dbReference>
<evidence type="ECO:0000259" key="2">
    <source>
        <dbReference type="PROSITE" id="PS51352"/>
    </source>
</evidence>
<gene>
    <name evidence="3" type="ORF">BN7_1913</name>
</gene>
<dbReference type="Proteomes" id="UP000009328">
    <property type="component" value="Unassembled WGS sequence"/>
</dbReference>
<feature type="domain" description="Thioredoxin" evidence="2">
    <location>
        <begin position="20"/>
        <end position="139"/>
    </location>
</feature>
<dbReference type="Pfam" id="PF00085">
    <property type="entry name" value="Thioredoxin"/>
    <property type="match status" value="1"/>
</dbReference>
<name>K0KMM9_WICCF</name>
<dbReference type="EMBL" id="CAIF01000043">
    <property type="protein sequence ID" value="CCH42368.1"/>
    <property type="molecule type" value="Genomic_DNA"/>
</dbReference>
<evidence type="ECO:0000313" key="3">
    <source>
        <dbReference type="EMBL" id="CCH42368.1"/>
    </source>
</evidence>
<dbReference type="Gene3D" id="3.40.30.10">
    <property type="entry name" value="Glutaredoxin"/>
    <property type="match status" value="1"/>
</dbReference>
<comment type="caution">
    <text evidence="3">The sequence shown here is derived from an EMBL/GenBank/DDBJ whole genome shotgun (WGS) entry which is preliminary data.</text>
</comment>
<dbReference type="STRING" id="1206466.K0KMM9"/>
<dbReference type="InterPro" id="IPR013766">
    <property type="entry name" value="Thioredoxin_domain"/>
</dbReference>
<dbReference type="SUPFAM" id="SSF52833">
    <property type="entry name" value="Thioredoxin-like"/>
    <property type="match status" value="1"/>
</dbReference>
<dbReference type="InterPro" id="IPR017937">
    <property type="entry name" value="Thioredoxin_CS"/>
</dbReference>
<dbReference type="PROSITE" id="PS51352">
    <property type="entry name" value="THIOREDOXIN_2"/>
    <property type="match status" value="1"/>
</dbReference>
<reference evidence="3 4" key="1">
    <citation type="journal article" date="2012" name="Eukaryot. Cell">
        <title>Draft genome sequence of Wickerhamomyces ciferrii NRRL Y-1031 F-60-10.</title>
        <authorList>
            <person name="Schneider J."/>
            <person name="Andrea H."/>
            <person name="Blom J."/>
            <person name="Jaenicke S."/>
            <person name="Ruckert C."/>
            <person name="Schorsch C."/>
            <person name="Szczepanowski R."/>
            <person name="Farwick M."/>
            <person name="Goesmann A."/>
            <person name="Puhler A."/>
            <person name="Schaffer S."/>
            <person name="Tauch A."/>
            <person name="Kohler T."/>
            <person name="Brinkrolf K."/>
        </authorList>
    </citation>
    <scope>NUCLEOTIDE SEQUENCE [LARGE SCALE GENOMIC DNA]</scope>
    <source>
        <strain evidence="4">ATCC 14091 / BCRC 22168 / CBS 111 / JCM 3599 / NBRC 0793 / NRRL Y-1031 F-60-10</strain>
    </source>
</reference>
<dbReference type="PROSITE" id="PS00194">
    <property type="entry name" value="THIOREDOXIN_1"/>
    <property type="match status" value="1"/>
</dbReference>
<dbReference type="PANTHER" id="PTHR46115">
    <property type="entry name" value="THIOREDOXIN-LIKE PROTEIN 1"/>
    <property type="match status" value="1"/>
</dbReference>
<sequence>MSSIITSLRSSTLRIRPSMVSRVSSQPFQSQLRFNSNIKLSTDLKDFKELIKNENLSITDFYATWCGPCKAISPYLEKLSTEFTEVQFLKVDVDESQDIAQEYGITAMPTFVLFKNGEPIGKIVGANPPVIRQAIEQYQ</sequence>